<organism evidence="4 5">
    <name type="scientific">Parascedosporium putredinis</name>
    <dbReference type="NCBI Taxonomy" id="1442378"/>
    <lineage>
        <taxon>Eukaryota</taxon>
        <taxon>Fungi</taxon>
        <taxon>Dikarya</taxon>
        <taxon>Ascomycota</taxon>
        <taxon>Pezizomycotina</taxon>
        <taxon>Sordariomycetes</taxon>
        <taxon>Hypocreomycetidae</taxon>
        <taxon>Microascales</taxon>
        <taxon>Microascaceae</taxon>
        <taxon>Parascedosporium</taxon>
    </lineage>
</organism>
<evidence type="ECO:0000256" key="2">
    <source>
        <dbReference type="ARBA" id="ARBA00023242"/>
    </source>
</evidence>
<proteinExistence type="predicted"/>
<dbReference type="OrthoDB" id="427886at2759"/>
<name>A0A9P1GWY0_9PEZI</name>
<evidence type="ECO:0000256" key="1">
    <source>
        <dbReference type="ARBA" id="ARBA00004604"/>
    </source>
</evidence>
<dbReference type="EMBL" id="CALLCH030000002">
    <property type="protein sequence ID" value="CAI4211423.1"/>
    <property type="molecule type" value="Genomic_DNA"/>
</dbReference>
<evidence type="ECO:0000313" key="4">
    <source>
        <dbReference type="EMBL" id="CAI4211423.1"/>
    </source>
</evidence>
<dbReference type="InterPro" id="IPR014810">
    <property type="entry name" value="Fcf2_C"/>
</dbReference>
<comment type="caution">
    <text evidence="4">The sequence shown here is derived from an EMBL/GenBank/DDBJ whole genome shotgun (WGS) entry which is preliminary data.</text>
</comment>
<accession>A0A9P1GWY0</accession>
<sequence length="127" mass="13871">MSLSDIQVEELLISAEQHLNDQPLRKSTIIEGPSVVANRSVVRSPEVHLKALPALATNTADNAGPAWFGLPKAKMTPELKRDLQVLRLRGALNPKIHYKKSGTKSLVPRYCHVGEIVEGPTDFILAG</sequence>
<feature type="domain" description="Fcf2 pre-rRNA processing C-terminal" evidence="3">
    <location>
        <begin position="61"/>
        <end position="124"/>
    </location>
</feature>
<evidence type="ECO:0000313" key="5">
    <source>
        <dbReference type="Proteomes" id="UP000838763"/>
    </source>
</evidence>
<keyword evidence="2" id="KW-0539">Nucleus</keyword>
<dbReference type="GO" id="GO:0003723">
    <property type="term" value="F:RNA binding"/>
    <property type="evidence" value="ECO:0007669"/>
    <property type="project" value="TreeGrafter"/>
</dbReference>
<protein>
    <recommendedName>
        <fullName evidence="3">Fcf2 pre-rRNA processing C-terminal domain-containing protein</fullName>
    </recommendedName>
</protein>
<dbReference type="AlphaFoldDB" id="A0A9P1GWY0"/>
<dbReference type="GO" id="GO:0005730">
    <property type="term" value="C:nucleolus"/>
    <property type="evidence" value="ECO:0007669"/>
    <property type="project" value="UniProtKB-SubCell"/>
</dbReference>
<dbReference type="PANTHER" id="PTHR21686">
    <property type="entry name" value="DEOXYNUCLEOTIDYLTRANSFERASE TERMINAL-INTERACTING PROTEIN 2"/>
    <property type="match status" value="1"/>
</dbReference>
<gene>
    <name evidence="4" type="ORF">PPNO1_LOCUS1208</name>
</gene>
<reference evidence="4" key="1">
    <citation type="submission" date="2022-11" db="EMBL/GenBank/DDBJ databases">
        <authorList>
            <person name="Scott C."/>
            <person name="Bruce N."/>
        </authorList>
    </citation>
    <scope>NUCLEOTIDE SEQUENCE</scope>
</reference>
<dbReference type="InterPro" id="IPR039883">
    <property type="entry name" value="Fcf2/DNTTIP2"/>
</dbReference>
<evidence type="ECO:0000259" key="3">
    <source>
        <dbReference type="Pfam" id="PF08698"/>
    </source>
</evidence>
<dbReference type="Pfam" id="PF08698">
    <property type="entry name" value="Fcf2"/>
    <property type="match status" value="1"/>
</dbReference>
<dbReference type="GO" id="GO:0006396">
    <property type="term" value="P:RNA processing"/>
    <property type="evidence" value="ECO:0007669"/>
    <property type="project" value="TreeGrafter"/>
</dbReference>
<dbReference type="PANTHER" id="PTHR21686:SF12">
    <property type="entry name" value="DEOXYNUCLEOTIDYLTRANSFERASE TERMINAL-INTERACTING PROTEIN 2"/>
    <property type="match status" value="1"/>
</dbReference>
<comment type="subcellular location">
    <subcellularLocation>
        <location evidence="1">Nucleus</location>
        <location evidence="1">Nucleolus</location>
    </subcellularLocation>
</comment>
<dbReference type="Proteomes" id="UP000838763">
    <property type="component" value="Unassembled WGS sequence"/>
</dbReference>
<keyword evidence="5" id="KW-1185">Reference proteome</keyword>